<dbReference type="Pfam" id="PF00050">
    <property type="entry name" value="Kazal_1"/>
    <property type="match status" value="1"/>
</dbReference>
<keyword evidence="4" id="KW-0732">Signal</keyword>
<dbReference type="SUPFAM" id="SSF100895">
    <property type="entry name" value="Kazal-type serine protease inhibitors"/>
    <property type="match status" value="1"/>
</dbReference>
<keyword evidence="2" id="KW-0964">Secreted</keyword>
<evidence type="ECO:0000256" key="3">
    <source>
        <dbReference type="ARBA" id="ARBA00023157"/>
    </source>
</evidence>
<dbReference type="PROSITE" id="PS51465">
    <property type="entry name" value="KAZAL_2"/>
    <property type="match status" value="1"/>
</dbReference>
<sequence>MRATAFVLMALALTTIFNVGCAKHGHQVDCSKYRRLPPLEERSCFRMYAPICGSDGNTYRNDCFFCSEVEKTNNKLNLEHFGTC</sequence>
<gene>
    <name evidence="6" type="ORF">mRhiFer1_016070</name>
</gene>
<protein>
    <submittedName>
        <fullName evidence="6">Serine peptidase inhibitor Kazal type 9</fullName>
    </submittedName>
</protein>
<dbReference type="InterPro" id="IPR002350">
    <property type="entry name" value="Kazal_dom"/>
</dbReference>
<organism evidence="6 7">
    <name type="scientific">Rhinolophus ferrumequinum</name>
    <name type="common">Greater horseshoe bat</name>
    <dbReference type="NCBI Taxonomy" id="59479"/>
    <lineage>
        <taxon>Eukaryota</taxon>
        <taxon>Metazoa</taxon>
        <taxon>Chordata</taxon>
        <taxon>Craniata</taxon>
        <taxon>Vertebrata</taxon>
        <taxon>Euteleostomi</taxon>
        <taxon>Mammalia</taxon>
        <taxon>Eutheria</taxon>
        <taxon>Laurasiatheria</taxon>
        <taxon>Chiroptera</taxon>
        <taxon>Yinpterochiroptera</taxon>
        <taxon>Rhinolophoidea</taxon>
        <taxon>Rhinolophidae</taxon>
        <taxon>Rhinolophinae</taxon>
        <taxon>Rhinolophus</taxon>
    </lineage>
</organism>
<dbReference type="PROSITE" id="PS00282">
    <property type="entry name" value="KAZAL_1"/>
    <property type="match status" value="1"/>
</dbReference>
<accession>A0A7J7RZ20</accession>
<dbReference type="FunFam" id="3.30.60.30:FF:000037">
    <property type="entry name" value="Ovomucoid"/>
    <property type="match status" value="1"/>
</dbReference>
<evidence type="ECO:0000256" key="2">
    <source>
        <dbReference type="ARBA" id="ARBA00022525"/>
    </source>
</evidence>
<dbReference type="InterPro" id="IPR036058">
    <property type="entry name" value="Kazal_dom_sf"/>
</dbReference>
<reference evidence="6 7" key="1">
    <citation type="journal article" date="2020" name="Nature">
        <title>Six reference-quality genomes reveal evolution of bat adaptations.</title>
        <authorList>
            <person name="Jebb D."/>
            <person name="Huang Z."/>
            <person name="Pippel M."/>
            <person name="Hughes G.M."/>
            <person name="Lavrichenko K."/>
            <person name="Devanna P."/>
            <person name="Winkler S."/>
            <person name="Jermiin L.S."/>
            <person name="Skirmuntt E.C."/>
            <person name="Katzourakis A."/>
            <person name="Burkitt-Gray L."/>
            <person name="Ray D.A."/>
            <person name="Sullivan K.A.M."/>
            <person name="Roscito J.G."/>
            <person name="Kirilenko B.M."/>
            <person name="Davalos L.M."/>
            <person name="Corthals A.P."/>
            <person name="Power M.L."/>
            <person name="Jones G."/>
            <person name="Ransome R.D."/>
            <person name="Dechmann D.K.N."/>
            <person name="Locatelli A.G."/>
            <person name="Puechmaille S.J."/>
            <person name="Fedrigo O."/>
            <person name="Jarvis E.D."/>
            <person name="Hiller M."/>
            <person name="Vernes S.C."/>
            <person name="Myers E.W."/>
            <person name="Teeling E.C."/>
        </authorList>
    </citation>
    <scope>NUCLEOTIDE SEQUENCE [LARGE SCALE GENOMIC DNA]</scope>
    <source>
        <strain evidence="6">MRhiFer1</strain>
        <tissue evidence="6">Lung</tissue>
    </source>
</reference>
<comment type="subcellular location">
    <subcellularLocation>
        <location evidence="1">Secreted</location>
    </subcellularLocation>
</comment>
<feature type="domain" description="Kazal-like" evidence="5">
    <location>
        <begin position="24"/>
        <end position="84"/>
    </location>
</feature>
<feature type="chain" id="PRO_5029652566" evidence="4">
    <location>
        <begin position="23"/>
        <end position="84"/>
    </location>
</feature>
<evidence type="ECO:0000259" key="5">
    <source>
        <dbReference type="PROSITE" id="PS51465"/>
    </source>
</evidence>
<name>A0A7J7RZ20_RHIFE</name>
<dbReference type="PANTHER" id="PTHR47499:SF2">
    <property type="entry name" value="SERINE PROTEASE INHIBITOR KAZAL-TYPE 9"/>
    <property type="match status" value="1"/>
</dbReference>
<dbReference type="InterPro" id="IPR050159">
    <property type="entry name" value="Kazal-type_SerProtInhib"/>
</dbReference>
<dbReference type="Proteomes" id="UP000585614">
    <property type="component" value="Unassembled WGS sequence"/>
</dbReference>
<evidence type="ECO:0000313" key="6">
    <source>
        <dbReference type="EMBL" id="KAF6281411.1"/>
    </source>
</evidence>
<evidence type="ECO:0000256" key="4">
    <source>
        <dbReference type="SAM" id="SignalP"/>
    </source>
</evidence>
<dbReference type="Gene3D" id="3.30.60.30">
    <property type="match status" value="1"/>
</dbReference>
<feature type="signal peptide" evidence="4">
    <location>
        <begin position="1"/>
        <end position="22"/>
    </location>
</feature>
<dbReference type="SMART" id="SM00280">
    <property type="entry name" value="KAZAL"/>
    <property type="match status" value="1"/>
</dbReference>
<dbReference type="PANTHER" id="PTHR47499">
    <property type="entry name" value="SERINE PROTEASE INHIBITOR KAZAL-TYPE 7 SPINK7"/>
    <property type="match status" value="1"/>
</dbReference>
<keyword evidence="3" id="KW-1015">Disulfide bond</keyword>
<proteinExistence type="predicted"/>
<dbReference type="AlphaFoldDB" id="A0A7J7RZ20"/>
<evidence type="ECO:0000256" key="1">
    <source>
        <dbReference type="ARBA" id="ARBA00004613"/>
    </source>
</evidence>
<dbReference type="GO" id="GO:0005576">
    <property type="term" value="C:extracellular region"/>
    <property type="evidence" value="ECO:0007669"/>
    <property type="project" value="UniProtKB-SubCell"/>
</dbReference>
<evidence type="ECO:0000313" key="7">
    <source>
        <dbReference type="Proteomes" id="UP000585614"/>
    </source>
</evidence>
<comment type="caution">
    <text evidence="6">The sequence shown here is derived from an EMBL/GenBank/DDBJ whole genome shotgun (WGS) entry which is preliminary data.</text>
</comment>
<dbReference type="EMBL" id="JACAGC010000024">
    <property type="protein sequence ID" value="KAF6281411.1"/>
    <property type="molecule type" value="Genomic_DNA"/>
</dbReference>